<dbReference type="GO" id="GO:0046872">
    <property type="term" value="F:metal ion binding"/>
    <property type="evidence" value="ECO:0007669"/>
    <property type="project" value="UniProtKB-KW"/>
</dbReference>
<protein>
    <submittedName>
        <fullName evidence="8">Ferredoxin CarAc</fullName>
    </submittedName>
</protein>
<dbReference type="AlphaFoldDB" id="A0A9X1V9Y0"/>
<keyword evidence="9" id="KW-1185">Reference proteome</keyword>
<reference evidence="8" key="1">
    <citation type="submission" date="2022-03" db="EMBL/GenBank/DDBJ databases">
        <title>Draft Genome Sequence of Firmicute Strain S0AB, a Heterotrophic Iron/Sulfur-Oxidizing Extreme Acidophile.</title>
        <authorList>
            <person name="Vergara E."/>
            <person name="Pakostova E."/>
            <person name="Johnson D.B."/>
            <person name="Holmes D.S."/>
        </authorList>
    </citation>
    <scope>NUCLEOTIDE SEQUENCE</scope>
    <source>
        <strain evidence="8">S0AB</strain>
    </source>
</reference>
<name>A0A9X1V9Y0_9BACL</name>
<comment type="similarity">
    <text evidence="6">Belongs to the bacterial ring-hydroxylating dioxygenase ferredoxin component family.</text>
</comment>
<evidence type="ECO:0000259" key="7">
    <source>
        <dbReference type="PROSITE" id="PS51296"/>
    </source>
</evidence>
<evidence type="ECO:0000313" key="8">
    <source>
        <dbReference type="EMBL" id="MCI0182848.1"/>
    </source>
</evidence>
<dbReference type="Pfam" id="PF00355">
    <property type="entry name" value="Rieske"/>
    <property type="match status" value="1"/>
</dbReference>
<comment type="cofactor">
    <cofactor evidence="5">
        <name>[2Fe-2S] cluster</name>
        <dbReference type="ChEBI" id="CHEBI:190135"/>
    </cofactor>
</comment>
<keyword evidence="3" id="KW-0408">Iron</keyword>
<dbReference type="EMBL" id="JALBUF010000002">
    <property type="protein sequence ID" value="MCI0182848.1"/>
    <property type="molecule type" value="Genomic_DNA"/>
</dbReference>
<dbReference type="RefSeq" id="WP_241712451.1">
    <property type="nucleotide sequence ID" value="NZ_JALBUF010000002.1"/>
</dbReference>
<evidence type="ECO:0000313" key="9">
    <source>
        <dbReference type="Proteomes" id="UP001139263"/>
    </source>
</evidence>
<dbReference type="Proteomes" id="UP001139263">
    <property type="component" value="Unassembled WGS sequence"/>
</dbReference>
<evidence type="ECO:0000256" key="3">
    <source>
        <dbReference type="ARBA" id="ARBA00023004"/>
    </source>
</evidence>
<evidence type="ECO:0000256" key="1">
    <source>
        <dbReference type="ARBA" id="ARBA00022714"/>
    </source>
</evidence>
<dbReference type="InterPro" id="IPR017941">
    <property type="entry name" value="Rieske_2Fe-2S"/>
</dbReference>
<dbReference type="PROSITE" id="PS51296">
    <property type="entry name" value="RIESKE"/>
    <property type="match status" value="1"/>
</dbReference>
<dbReference type="CDD" id="cd03528">
    <property type="entry name" value="Rieske_RO_ferredoxin"/>
    <property type="match status" value="1"/>
</dbReference>
<keyword evidence="1" id="KW-0001">2Fe-2S</keyword>
<evidence type="ECO:0000256" key="2">
    <source>
        <dbReference type="ARBA" id="ARBA00022723"/>
    </source>
</evidence>
<dbReference type="GO" id="GO:0004497">
    <property type="term" value="F:monooxygenase activity"/>
    <property type="evidence" value="ECO:0007669"/>
    <property type="project" value="UniProtKB-ARBA"/>
</dbReference>
<proteinExistence type="inferred from homology"/>
<dbReference type="GO" id="GO:0016705">
    <property type="term" value="F:oxidoreductase activity, acting on paired donors, with incorporation or reduction of molecular oxygen"/>
    <property type="evidence" value="ECO:0007669"/>
    <property type="project" value="UniProtKB-ARBA"/>
</dbReference>
<evidence type="ECO:0000256" key="6">
    <source>
        <dbReference type="ARBA" id="ARBA00038001"/>
    </source>
</evidence>
<dbReference type="PANTHER" id="PTHR21496">
    <property type="entry name" value="FERREDOXIN-RELATED"/>
    <property type="match status" value="1"/>
</dbReference>
<gene>
    <name evidence="8" type="primary">carAc</name>
    <name evidence="8" type="ORF">MM817_01117</name>
</gene>
<organism evidence="8 9">
    <name type="scientific">Sulfoacidibacillus ferrooxidans</name>
    <dbReference type="NCBI Taxonomy" id="2005001"/>
    <lineage>
        <taxon>Bacteria</taxon>
        <taxon>Bacillati</taxon>
        <taxon>Bacillota</taxon>
        <taxon>Bacilli</taxon>
        <taxon>Bacillales</taxon>
        <taxon>Alicyclobacillaceae</taxon>
        <taxon>Sulfoacidibacillus</taxon>
    </lineage>
</organism>
<dbReference type="GO" id="GO:0051537">
    <property type="term" value="F:2 iron, 2 sulfur cluster binding"/>
    <property type="evidence" value="ECO:0007669"/>
    <property type="project" value="UniProtKB-KW"/>
</dbReference>
<dbReference type="PANTHER" id="PTHR21496:SF0">
    <property type="entry name" value="RIESKE DOMAIN-CONTAINING PROTEIN"/>
    <property type="match status" value="1"/>
</dbReference>
<accession>A0A9X1V9Y0</accession>
<dbReference type="InterPro" id="IPR036922">
    <property type="entry name" value="Rieske_2Fe-2S_sf"/>
</dbReference>
<dbReference type="Gene3D" id="2.102.10.10">
    <property type="entry name" value="Rieske [2Fe-2S] iron-sulphur domain"/>
    <property type="match status" value="1"/>
</dbReference>
<dbReference type="SUPFAM" id="SSF50022">
    <property type="entry name" value="ISP domain"/>
    <property type="match status" value="1"/>
</dbReference>
<evidence type="ECO:0000256" key="4">
    <source>
        <dbReference type="ARBA" id="ARBA00023014"/>
    </source>
</evidence>
<sequence>MAAVKVSSLQALQDQPLQRVTIAGKDILLVKLVDGVYAVSDQCTHGRVSLAQGHLEGDIICCPKHGGKFNVKTGKAVAFPAITKLPQYDVHVDGDDVYVTVE</sequence>
<evidence type="ECO:0000256" key="5">
    <source>
        <dbReference type="ARBA" id="ARBA00034078"/>
    </source>
</evidence>
<keyword evidence="4" id="KW-0411">Iron-sulfur</keyword>
<feature type="domain" description="Rieske" evidence="7">
    <location>
        <begin position="4"/>
        <end position="99"/>
    </location>
</feature>
<comment type="caution">
    <text evidence="8">The sequence shown here is derived from an EMBL/GenBank/DDBJ whole genome shotgun (WGS) entry which is preliminary data.</text>
</comment>
<keyword evidence="2" id="KW-0479">Metal-binding</keyword>